<evidence type="ECO:0000313" key="5">
    <source>
        <dbReference type="Proteomes" id="UP001412067"/>
    </source>
</evidence>
<evidence type="ECO:0000256" key="1">
    <source>
        <dbReference type="ARBA" id="ARBA00004123"/>
    </source>
</evidence>
<dbReference type="EMBL" id="JBBWWR010000004">
    <property type="protein sequence ID" value="KAK8968476.1"/>
    <property type="molecule type" value="Genomic_DNA"/>
</dbReference>
<dbReference type="InterPro" id="IPR027417">
    <property type="entry name" value="P-loop_NTPase"/>
</dbReference>
<dbReference type="Gene3D" id="3.40.50.10810">
    <property type="entry name" value="Tandem AAA-ATPase domain"/>
    <property type="match status" value="1"/>
</dbReference>
<comment type="caution">
    <text evidence="4">The sequence shown here is derived from an EMBL/GenBank/DDBJ whole genome shotgun (WGS) entry which is preliminary data.</text>
</comment>
<gene>
    <name evidence="4" type="primary">PKL</name>
    <name evidence="4" type="ORF">KSP40_PGU001135</name>
</gene>
<dbReference type="Pfam" id="PF00176">
    <property type="entry name" value="SNF2-rel_dom"/>
    <property type="match status" value="1"/>
</dbReference>
<dbReference type="Proteomes" id="UP001412067">
    <property type="component" value="Unassembled WGS sequence"/>
</dbReference>
<dbReference type="SUPFAM" id="SSF52540">
    <property type="entry name" value="P-loop containing nucleoside triphosphate hydrolases"/>
    <property type="match status" value="1"/>
</dbReference>
<reference evidence="4 5" key="1">
    <citation type="journal article" date="2022" name="Nat. Plants">
        <title>Genomes of leafy and leafless Platanthera orchids illuminate the evolution of mycoheterotrophy.</title>
        <authorList>
            <person name="Li M.H."/>
            <person name="Liu K.W."/>
            <person name="Li Z."/>
            <person name="Lu H.C."/>
            <person name="Ye Q.L."/>
            <person name="Zhang D."/>
            <person name="Wang J.Y."/>
            <person name="Li Y.F."/>
            <person name="Zhong Z.M."/>
            <person name="Liu X."/>
            <person name="Yu X."/>
            <person name="Liu D.K."/>
            <person name="Tu X.D."/>
            <person name="Liu B."/>
            <person name="Hao Y."/>
            <person name="Liao X.Y."/>
            <person name="Jiang Y.T."/>
            <person name="Sun W.H."/>
            <person name="Chen J."/>
            <person name="Chen Y.Q."/>
            <person name="Ai Y."/>
            <person name="Zhai J.W."/>
            <person name="Wu S.S."/>
            <person name="Zhou Z."/>
            <person name="Hsiao Y.Y."/>
            <person name="Wu W.L."/>
            <person name="Chen Y.Y."/>
            <person name="Lin Y.F."/>
            <person name="Hsu J.L."/>
            <person name="Li C.Y."/>
            <person name="Wang Z.W."/>
            <person name="Zhao X."/>
            <person name="Zhong W.Y."/>
            <person name="Ma X.K."/>
            <person name="Ma L."/>
            <person name="Huang J."/>
            <person name="Chen G.Z."/>
            <person name="Huang M.Z."/>
            <person name="Huang L."/>
            <person name="Peng D.H."/>
            <person name="Luo Y.B."/>
            <person name="Zou S.Q."/>
            <person name="Chen S.P."/>
            <person name="Lan S."/>
            <person name="Tsai W.C."/>
            <person name="Van de Peer Y."/>
            <person name="Liu Z.J."/>
        </authorList>
    </citation>
    <scope>NUCLEOTIDE SEQUENCE [LARGE SCALE GENOMIC DNA]</scope>
    <source>
        <strain evidence="4">Lor288</strain>
    </source>
</reference>
<accession>A0ABR2MWJ9</accession>
<evidence type="ECO:0000313" key="4">
    <source>
        <dbReference type="EMBL" id="KAK8968476.1"/>
    </source>
</evidence>
<keyword evidence="5" id="KW-1185">Reference proteome</keyword>
<keyword evidence="2" id="KW-0539">Nucleus</keyword>
<dbReference type="InterPro" id="IPR000330">
    <property type="entry name" value="SNF2_N"/>
</dbReference>
<evidence type="ECO:0000259" key="3">
    <source>
        <dbReference type="Pfam" id="PF00176"/>
    </source>
</evidence>
<feature type="domain" description="SNF2 N-terminal" evidence="3">
    <location>
        <begin position="5"/>
        <end position="50"/>
    </location>
</feature>
<sequence length="64" mass="7172">MVMYFGSTQARSIIVDEGHRLKNKESKLYIQLKLFAAKHHVLLTGTPLHAGTHFVRVVNQGARG</sequence>
<dbReference type="InterPro" id="IPR038718">
    <property type="entry name" value="SNF2-like_sf"/>
</dbReference>
<name>A0ABR2MWJ9_9ASPA</name>
<comment type="subcellular location">
    <subcellularLocation>
        <location evidence="1">Nucleus</location>
    </subcellularLocation>
</comment>
<evidence type="ECO:0000256" key="2">
    <source>
        <dbReference type="ARBA" id="ARBA00023242"/>
    </source>
</evidence>
<organism evidence="4 5">
    <name type="scientific">Platanthera guangdongensis</name>
    <dbReference type="NCBI Taxonomy" id="2320717"/>
    <lineage>
        <taxon>Eukaryota</taxon>
        <taxon>Viridiplantae</taxon>
        <taxon>Streptophyta</taxon>
        <taxon>Embryophyta</taxon>
        <taxon>Tracheophyta</taxon>
        <taxon>Spermatophyta</taxon>
        <taxon>Magnoliopsida</taxon>
        <taxon>Liliopsida</taxon>
        <taxon>Asparagales</taxon>
        <taxon>Orchidaceae</taxon>
        <taxon>Orchidoideae</taxon>
        <taxon>Orchideae</taxon>
        <taxon>Orchidinae</taxon>
        <taxon>Platanthera</taxon>
    </lineage>
</organism>
<dbReference type="PANTHER" id="PTHR45623">
    <property type="entry name" value="CHROMODOMAIN-HELICASE-DNA-BINDING PROTEIN 3-RELATED-RELATED"/>
    <property type="match status" value="1"/>
</dbReference>
<protein>
    <submittedName>
        <fullName evidence="4">CHD3-type chromatin-remodeling factor PICKLE</fullName>
    </submittedName>
</protein>
<dbReference type="PANTHER" id="PTHR45623:SF17">
    <property type="entry name" value="CHROMODOMAIN-HELICASE-DNA-BINDING PROTEIN 3-RELATED"/>
    <property type="match status" value="1"/>
</dbReference>
<proteinExistence type="predicted"/>